<keyword evidence="5" id="KW-0808">Transferase</keyword>
<proteinExistence type="predicted"/>
<dbReference type="InterPro" id="IPR016152">
    <property type="entry name" value="PTrfase/Anion_transptr"/>
</dbReference>
<evidence type="ECO:0000313" key="12">
    <source>
        <dbReference type="EMBL" id="QAS69287.1"/>
    </source>
</evidence>
<evidence type="ECO:0000256" key="8">
    <source>
        <dbReference type="ARBA" id="ARBA00037387"/>
    </source>
</evidence>
<sequence>MLSDLLNEKTITVISGYGLSWEQAIATASKPLLDNGTIQHGYIESMINVVQREGPYINIGPQIALAHSQPDGNVNRVGMALLKTNDSIALTSQDHMINLWFVLAAIDSTSHLESIKDLTKLLTNSDNVVKLLSANSSEDIFKIIKNVN</sequence>
<keyword evidence="13" id="KW-1185">Reference proteome</keyword>
<comment type="subcellular location">
    <subcellularLocation>
        <location evidence="1">Cytoplasm</location>
    </subcellularLocation>
</comment>
<dbReference type="Pfam" id="PF00359">
    <property type="entry name" value="PTS_EIIA_2"/>
    <property type="match status" value="1"/>
</dbReference>
<dbReference type="RefSeq" id="WP_128685266.1">
    <property type="nucleotide sequence ID" value="NZ_CP029684.2"/>
</dbReference>
<accession>A0ABX5QKJ4</accession>
<evidence type="ECO:0000256" key="9">
    <source>
        <dbReference type="ARBA" id="ARBA00041175"/>
    </source>
</evidence>
<dbReference type="InterPro" id="IPR002178">
    <property type="entry name" value="PTS_EIIA_type-2_dom"/>
</dbReference>
<keyword evidence="6" id="KW-0598">Phosphotransferase system</keyword>
<evidence type="ECO:0000256" key="3">
    <source>
        <dbReference type="ARBA" id="ARBA00022490"/>
    </source>
</evidence>
<gene>
    <name evidence="12" type="ORF">DLJ48_01470</name>
</gene>
<evidence type="ECO:0000256" key="2">
    <source>
        <dbReference type="ARBA" id="ARBA00022448"/>
    </source>
</evidence>
<dbReference type="PANTHER" id="PTHR36203:SF1">
    <property type="entry name" value="ASCORBATE-SPECIFIC PTS SYSTEM EIIA COMPONENT"/>
    <property type="match status" value="1"/>
</dbReference>
<evidence type="ECO:0000256" key="6">
    <source>
        <dbReference type="ARBA" id="ARBA00022683"/>
    </source>
</evidence>
<evidence type="ECO:0000256" key="10">
    <source>
        <dbReference type="ARBA" id="ARBA00042072"/>
    </source>
</evidence>
<feature type="domain" description="PTS EIIA type-2" evidence="11">
    <location>
        <begin position="4"/>
        <end position="147"/>
    </location>
</feature>
<keyword evidence="12" id="KW-0762">Sugar transport</keyword>
<evidence type="ECO:0000256" key="5">
    <source>
        <dbReference type="ARBA" id="ARBA00022679"/>
    </source>
</evidence>
<dbReference type="PANTHER" id="PTHR36203">
    <property type="entry name" value="ASCORBATE-SPECIFIC PTS SYSTEM EIIA COMPONENT"/>
    <property type="match status" value="1"/>
</dbReference>
<dbReference type="Gene3D" id="3.40.930.10">
    <property type="entry name" value="Mannitol-specific EII, Chain A"/>
    <property type="match status" value="1"/>
</dbReference>
<dbReference type="EMBL" id="CP029684">
    <property type="protein sequence ID" value="QAS69287.1"/>
    <property type="molecule type" value="Genomic_DNA"/>
</dbReference>
<evidence type="ECO:0000259" key="11">
    <source>
        <dbReference type="PROSITE" id="PS51094"/>
    </source>
</evidence>
<name>A0ABX5QKJ4_9LACO</name>
<dbReference type="Proteomes" id="UP000286907">
    <property type="component" value="Chromosome"/>
</dbReference>
<dbReference type="InterPro" id="IPR051351">
    <property type="entry name" value="Ascorbate-PTS_EIIA_comp"/>
</dbReference>
<dbReference type="PROSITE" id="PS51094">
    <property type="entry name" value="PTS_EIIA_TYPE_2"/>
    <property type="match status" value="1"/>
</dbReference>
<evidence type="ECO:0000256" key="4">
    <source>
        <dbReference type="ARBA" id="ARBA00022553"/>
    </source>
</evidence>
<dbReference type="SUPFAM" id="SSF55804">
    <property type="entry name" value="Phoshotransferase/anion transport protein"/>
    <property type="match status" value="1"/>
</dbReference>
<keyword evidence="3" id="KW-0963">Cytoplasm</keyword>
<comment type="function">
    <text evidence="8">The phosphoenolpyruvate-dependent sugar phosphotransferase system (sugar PTS), a major carbohydrate active transport system, catalyzes the phosphorylation of incoming sugar substrates concomitantly with their translocation across the cell membrane. The enzyme II UlaABC PTS system is involved in ascorbate transport.</text>
</comment>
<evidence type="ECO:0000313" key="13">
    <source>
        <dbReference type="Proteomes" id="UP000286907"/>
    </source>
</evidence>
<keyword evidence="2" id="KW-0813">Transport</keyword>
<evidence type="ECO:0000256" key="1">
    <source>
        <dbReference type="ARBA" id="ARBA00004496"/>
    </source>
</evidence>
<keyword evidence="4" id="KW-0597">Phosphoprotein</keyword>
<organism evidence="12 13">
    <name type="scientific">Oenococcus sicerae</name>
    <dbReference type="NCBI Taxonomy" id="2203724"/>
    <lineage>
        <taxon>Bacteria</taxon>
        <taxon>Bacillati</taxon>
        <taxon>Bacillota</taxon>
        <taxon>Bacilli</taxon>
        <taxon>Lactobacillales</taxon>
        <taxon>Lactobacillaceae</taxon>
        <taxon>Oenococcus</taxon>
    </lineage>
</organism>
<protein>
    <recommendedName>
        <fullName evidence="9">Ascorbate-specific PTS system EIIA component</fullName>
    </recommendedName>
    <alternativeName>
        <fullName evidence="10">Ascorbate-specific phosphotransferase enzyme IIA component</fullName>
    </alternativeName>
</protein>
<keyword evidence="7" id="KW-0418">Kinase</keyword>
<evidence type="ECO:0000256" key="7">
    <source>
        <dbReference type="ARBA" id="ARBA00022777"/>
    </source>
</evidence>
<reference evidence="12 13" key="1">
    <citation type="journal article" date="2019" name="Syst. Appl. Microbiol.">
        <title>Oenococcus sicerae sp. nov., isolated from French cider.</title>
        <authorList>
            <person name="Cousin F.J."/>
            <person name="Le Guellec R."/>
            <person name="Chagnot C."/>
            <person name="Goux D."/>
            <person name="Dalmasso M."/>
            <person name="Laplace J.M."/>
            <person name="Cretenet M."/>
        </authorList>
    </citation>
    <scope>NUCLEOTIDE SEQUENCE [LARGE SCALE GENOMIC DNA]</scope>
    <source>
        <strain evidence="12 13">UCMA 15228</strain>
    </source>
</reference>